<gene>
    <name evidence="3" type="ORF">D7231_03090</name>
</gene>
<dbReference type="RefSeq" id="WP_120753315.1">
    <property type="nucleotide sequence ID" value="NZ_JBIBGF010000001.1"/>
</dbReference>
<accession>A0A3B0BZP8</accession>
<name>A0A3B0BZP8_9ACTN</name>
<dbReference type="OrthoDB" id="1523398at2"/>
<sequence>MCDGGCLKVGTIGTGRIGTALAGLVTRAGHQLRPANSHAPETPDPARRRVRRERVGRHAAGGRRLR</sequence>
<proteinExistence type="predicted"/>
<evidence type="ECO:0000259" key="2">
    <source>
        <dbReference type="Pfam" id="PF10727"/>
    </source>
</evidence>
<organism evidence="3 4">
    <name type="scientific">Streptomyces klenkii</name>
    <dbReference type="NCBI Taxonomy" id="1420899"/>
    <lineage>
        <taxon>Bacteria</taxon>
        <taxon>Bacillati</taxon>
        <taxon>Actinomycetota</taxon>
        <taxon>Actinomycetes</taxon>
        <taxon>Kitasatosporales</taxon>
        <taxon>Streptomycetaceae</taxon>
        <taxon>Streptomyces</taxon>
    </lineage>
</organism>
<dbReference type="Gene3D" id="3.40.50.720">
    <property type="entry name" value="NAD(P)-binding Rossmann-like Domain"/>
    <property type="match status" value="1"/>
</dbReference>
<dbReference type="Proteomes" id="UP000270343">
    <property type="component" value="Unassembled WGS sequence"/>
</dbReference>
<evidence type="ECO:0000256" key="1">
    <source>
        <dbReference type="SAM" id="MobiDB-lite"/>
    </source>
</evidence>
<comment type="caution">
    <text evidence="3">The sequence shown here is derived from an EMBL/GenBank/DDBJ whole genome shotgun (WGS) entry which is preliminary data.</text>
</comment>
<dbReference type="Pfam" id="PF10727">
    <property type="entry name" value="Rossmann-like"/>
    <property type="match status" value="1"/>
</dbReference>
<feature type="region of interest" description="Disordered" evidence="1">
    <location>
        <begin position="30"/>
        <end position="66"/>
    </location>
</feature>
<protein>
    <recommendedName>
        <fullName evidence="2">Putative oxidoreductase/dehydrogenase Rossmann-like domain-containing protein</fullName>
    </recommendedName>
</protein>
<dbReference type="InterPro" id="IPR019665">
    <property type="entry name" value="OxRdtase/DH_put_Rossmann_dom"/>
</dbReference>
<feature type="compositionally biased region" description="Basic residues" evidence="1">
    <location>
        <begin position="48"/>
        <end position="66"/>
    </location>
</feature>
<dbReference type="AlphaFoldDB" id="A0A3B0BZP8"/>
<dbReference type="EMBL" id="RBAM01000001">
    <property type="protein sequence ID" value="RKN77698.1"/>
    <property type="molecule type" value="Genomic_DNA"/>
</dbReference>
<keyword evidence="4" id="KW-1185">Reference proteome</keyword>
<evidence type="ECO:0000313" key="3">
    <source>
        <dbReference type="EMBL" id="RKN77698.1"/>
    </source>
</evidence>
<evidence type="ECO:0000313" key="4">
    <source>
        <dbReference type="Proteomes" id="UP000270343"/>
    </source>
</evidence>
<reference evidence="3 4" key="1">
    <citation type="journal article" date="2015" name="Antonie Van Leeuwenhoek">
        <title>Streptomyces klenkii sp. nov., isolated from deep marine sediment.</title>
        <authorList>
            <person name="Veyisoglu A."/>
            <person name="Sahin N."/>
        </authorList>
    </citation>
    <scope>NUCLEOTIDE SEQUENCE [LARGE SCALE GENOMIC DNA]</scope>
    <source>
        <strain evidence="3 4">KCTC 29202</strain>
    </source>
</reference>
<feature type="domain" description="Putative oxidoreductase/dehydrogenase Rossmann-like" evidence="2">
    <location>
        <begin position="7"/>
        <end position="51"/>
    </location>
</feature>